<protein>
    <submittedName>
        <fullName evidence="2">Uncharacterized protein</fullName>
    </submittedName>
</protein>
<feature type="compositionally biased region" description="Polar residues" evidence="1">
    <location>
        <begin position="453"/>
        <end position="479"/>
    </location>
</feature>
<dbReference type="EMBL" id="AP029266">
    <property type="protein sequence ID" value="BFG00610.1"/>
    <property type="molecule type" value="Genomic_DNA"/>
</dbReference>
<dbReference type="AlphaFoldDB" id="A0AAU9FWU2"/>
<feature type="region of interest" description="Disordered" evidence="1">
    <location>
        <begin position="112"/>
        <end position="145"/>
    </location>
</feature>
<proteinExistence type="predicted"/>
<organism evidence="2 3">
    <name type="scientific">Drosophila madeirensis</name>
    <name type="common">Fruit fly</name>
    <dbReference type="NCBI Taxonomy" id="30013"/>
    <lineage>
        <taxon>Eukaryota</taxon>
        <taxon>Metazoa</taxon>
        <taxon>Ecdysozoa</taxon>
        <taxon>Arthropoda</taxon>
        <taxon>Hexapoda</taxon>
        <taxon>Insecta</taxon>
        <taxon>Pterygota</taxon>
        <taxon>Neoptera</taxon>
        <taxon>Endopterygota</taxon>
        <taxon>Diptera</taxon>
        <taxon>Brachycera</taxon>
        <taxon>Muscomorpha</taxon>
        <taxon>Ephydroidea</taxon>
        <taxon>Drosophilidae</taxon>
        <taxon>Drosophila</taxon>
        <taxon>Sophophora</taxon>
    </lineage>
</organism>
<feature type="region of interest" description="Disordered" evidence="1">
    <location>
        <begin position="253"/>
        <end position="373"/>
    </location>
</feature>
<feature type="compositionally biased region" description="Polar residues" evidence="1">
    <location>
        <begin position="261"/>
        <end position="274"/>
    </location>
</feature>
<feature type="region of interest" description="Disordered" evidence="1">
    <location>
        <begin position="559"/>
        <end position="649"/>
    </location>
</feature>
<evidence type="ECO:0000313" key="3">
    <source>
        <dbReference type="Proteomes" id="UP001500889"/>
    </source>
</evidence>
<evidence type="ECO:0000313" key="2">
    <source>
        <dbReference type="EMBL" id="BFG00610.1"/>
    </source>
</evidence>
<keyword evidence="3" id="KW-1185">Reference proteome</keyword>
<feature type="compositionally biased region" description="Acidic residues" evidence="1">
    <location>
        <begin position="310"/>
        <end position="321"/>
    </location>
</feature>
<gene>
    <name evidence="2" type="ORF">DMAD_00558</name>
</gene>
<name>A0AAU9FWU2_DROMD</name>
<feature type="compositionally biased region" description="Acidic residues" evidence="1">
    <location>
        <begin position="287"/>
        <end position="297"/>
    </location>
</feature>
<evidence type="ECO:0000256" key="1">
    <source>
        <dbReference type="SAM" id="MobiDB-lite"/>
    </source>
</evidence>
<accession>A0AAU9FWU2</accession>
<feature type="compositionally biased region" description="Polar residues" evidence="1">
    <location>
        <begin position="193"/>
        <end position="204"/>
    </location>
</feature>
<feature type="compositionally biased region" description="Low complexity" evidence="1">
    <location>
        <begin position="615"/>
        <end position="635"/>
    </location>
</feature>
<feature type="compositionally biased region" description="Low complexity" evidence="1">
    <location>
        <begin position="134"/>
        <end position="145"/>
    </location>
</feature>
<reference evidence="2 3" key="1">
    <citation type="submission" date="2024-02" db="EMBL/GenBank/DDBJ databases">
        <title>A chromosome-level genome assembly of Drosophila madeirensis, a fruit fly species endemic to Madeira island.</title>
        <authorList>
            <person name="Tomihara K."/>
            <person name="Llopart A."/>
            <person name="Yamamoto D."/>
        </authorList>
    </citation>
    <scope>NUCLEOTIDE SEQUENCE [LARGE SCALE GENOMIC DNA]</scope>
    <source>
        <strain evidence="2 3">RF1</strain>
    </source>
</reference>
<dbReference type="Proteomes" id="UP001500889">
    <property type="component" value="Chromosome A"/>
</dbReference>
<sequence>MPAGKKTDAEIGKTRPCFVYVKNLREGHLPSVAATGAAAAAVKSKLIKTIPHRSVAIAALPSATSPRRATRTSQRATTITAEIGVGSKARQRVALEKDKLSPPASLVAARRLRQSKGDSMPITPHLTRRPPPSAAASPPKSAAIQPAKRLMGPGLAAKRRNSAVPSAAAAPAAKHLSPLATPTMRRTLAGRRATQTQEIVSPKTQKMYKQAKVSRLVSVSPPPTIAASRSRRSIKPNPKYASEDVVTPKYVASLAGGDTPASRQQRGSSNSKVYPTSKYHDMHDLLDLDEDNDDELNDVAYNPQMHKSDDDDDDMSEDEYQEEMRHEKQPTPVQPVKRGRGRPPKSANASAASTPAAASSAQSKLTASAGRPATNMQQLRRHIAVSMNNRSNLTTGSEGAAKRKLEDATDSPVARKRMVLSAGGANRSVPVINGAGSKLTSAATPVGRAKTLVGSNSGQRTAPTSATTGGLTNKQRQSGTTTTIKMNSSTTAAAATSAVRISSAKSVAATAAERESGGNSKINDDVPTFTIVNINDIINQDDVLISRTNNATSSTLNAASKKLTVGRPRTRIHNTSTGSGSATQATSGSSPTSNSSSPQGGFSPPKWVKASATFNKKQQQQTQTQQNQNQAQNQAKPRPRILNAEMGKKAKPIKPLLSMGKELYPTDVDTEEDDVDIDLDLDESEADLTLSPPLPPRRVIPAAAATANAAATNRGGQAAAAATTKAKYTARRPILSSNATTNSSRNYVAGDRKLSKLLGEASEESFKKPPINAKASAQQQQRYSKENKANAAIVNKDQDTETDEADGHDEDSEEVENEMENKVKKKPKYFPPETTTVREEDGRVIKKITCYETWHVISKPRDSPEKTRHQRTLLELPLVKLANVAARIKMPSVKWSSKVTLYKVSPTLMQRQTMTIFTGDLKVYNIPEEDRHKYQPSCVLFRRLVVDRSKCRVPYDRAIIFKNRCFYANIDGKHVNLMGAPETVACMKDVEILLDIVDTLDLNSQLVEMVNSK</sequence>
<feature type="region of interest" description="Disordered" evidence="1">
    <location>
        <begin position="386"/>
        <end position="412"/>
    </location>
</feature>
<feature type="region of interest" description="Disordered" evidence="1">
    <location>
        <begin position="451"/>
        <end position="484"/>
    </location>
</feature>
<feature type="region of interest" description="Disordered" evidence="1">
    <location>
        <begin position="190"/>
        <end position="241"/>
    </location>
</feature>
<feature type="region of interest" description="Disordered" evidence="1">
    <location>
        <begin position="761"/>
        <end position="828"/>
    </location>
</feature>
<feature type="compositionally biased region" description="Polar residues" evidence="1">
    <location>
        <begin position="386"/>
        <end position="397"/>
    </location>
</feature>
<feature type="compositionally biased region" description="Acidic residues" evidence="1">
    <location>
        <begin position="800"/>
        <end position="818"/>
    </location>
</feature>
<feature type="compositionally biased region" description="Low complexity" evidence="1">
    <location>
        <begin position="346"/>
        <end position="363"/>
    </location>
</feature>
<feature type="compositionally biased region" description="Low complexity" evidence="1">
    <location>
        <begin position="575"/>
        <end position="598"/>
    </location>
</feature>